<dbReference type="AlphaFoldDB" id="A0A2S6AKS5"/>
<dbReference type="EMBL" id="PSZC01000018">
    <property type="protein sequence ID" value="PPJ35841.1"/>
    <property type="molecule type" value="Genomic_DNA"/>
</dbReference>
<keyword evidence="1" id="KW-0472">Membrane</keyword>
<keyword evidence="1" id="KW-0812">Transmembrane</keyword>
<name>A0A2S6AKS5_9NOCA</name>
<sequence length="97" mass="10444">MSWFLTTADQLTTTLAQVENYHPEKPPNADGLITLMRYLSWLVLLCGVAAIMFAGGKFAWEKWYGGVLESPKMILGALVGGIVASSAGTLMNAVIPK</sequence>
<feature type="transmembrane region" description="Helical" evidence="1">
    <location>
        <begin position="38"/>
        <end position="60"/>
    </location>
</feature>
<evidence type="ECO:0000256" key="1">
    <source>
        <dbReference type="SAM" id="Phobius"/>
    </source>
</evidence>
<reference evidence="2 3" key="1">
    <citation type="submission" date="2018-02" db="EMBL/GenBank/DDBJ databases">
        <title>8 Nocardia nova and 1 Nocardia cyriacigeorgica strain used for evolution to TMP-SMX.</title>
        <authorList>
            <person name="Mehta H."/>
            <person name="Weng J."/>
            <person name="Shamoo Y."/>
        </authorList>
    </citation>
    <scope>NUCLEOTIDE SEQUENCE [LARGE SCALE GENOMIC DNA]</scope>
    <source>
        <strain evidence="2 3">MDA3139</strain>
    </source>
</reference>
<dbReference type="Proteomes" id="UP000239874">
    <property type="component" value="Unassembled WGS sequence"/>
</dbReference>
<evidence type="ECO:0000313" key="2">
    <source>
        <dbReference type="EMBL" id="PPJ35841.1"/>
    </source>
</evidence>
<comment type="caution">
    <text evidence="2">The sequence shown here is derived from an EMBL/GenBank/DDBJ whole genome shotgun (WGS) entry which is preliminary data.</text>
</comment>
<gene>
    <name evidence="2" type="ORF">C5E45_23845</name>
</gene>
<proteinExistence type="predicted"/>
<dbReference type="RefSeq" id="WP_104380382.1">
    <property type="nucleotide sequence ID" value="NZ_PSZC01000018.1"/>
</dbReference>
<feature type="transmembrane region" description="Helical" evidence="1">
    <location>
        <begin position="72"/>
        <end position="95"/>
    </location>
</feature>
<keyword evidence="1" id="KW-1133">Transmembrane helix</keyword>
<evidence type="ECO:0000313" key="3">
    <source>
        <dbReference type="Proteomes" id="UP000239874"/>
    </source>
</evidence>
<organism evidence="2 3">
    <name type="scientific">Nocardia nova</name>
    <dbReference type="NCBI Taxonomy" id="37330"/>
    <lineage>
        <taxon>Bacteria</taxon>
        <taxon>Bacillati</taxon>
        <taxon>Actinomycetota</taxon>
        <taxon>Actinomycetes</taxon>
        <taxon>Mycobacteriales</taxon>
        <taxon>Nocardiaceae</taxon>
        <taxon>Nocardia</taxon>
    </lineage>
</organism>
<accession>A0A2S6AKS5</accession>
<protein>
    <submittedName>
        <fullName evidence="2">Uncharacterized protein</fullName>
    </submittedName>
</protein>